<comment type="caution">
    <text evidence="6">The sequence shown here is derived from an EMBL/GenBank/DDBJ whole genome shotgun (WGS) entry which is preliminary data.</text>
</comment>
<feature type="transmembrane region" description="Helical" evidence="4">
    <location>
        <begin position="186"/>
        <end position="211"/>
    </location>
</feature>
<keyword evidence="2" id="KW-0418">Kinase</keyword>
<dbReference type="InterPro" id="IPR036890">
    <property type="entry name" value="HATPase_C_sf"/>
</dbReference>
<evidence type="ECO:0000313" key="7">
    <source>
        <dbReference type="Proteomes" id="UP000185596"/>
    </source>
</evidence>
<feature type="transmembrane region" description="Helical" evidence="4">
    <location>
        <begin position="252"/>
        <end position="272"/>
    </location>
</feature>
<dbReference type="GO" id="GO:0046983">
    <property type="term" value="F:protein dimerization activity"/>
    <property type="evidence" value="ECO:0007669"/>
    <property type="project" value="InterPro"/>
</dbReference>
<dbReference type="PANTHER" id="PTHR24421:SF58">
    <property type="entry name" value="SIGNAL TRANSDUCTION HISTIDINE-PROTEIN KINASE_PHOSPHATASE UHPB"/>
    <property type="match status" value="1"/>
</dbReference>
<organism evidence="6 7">
    <name type="scientific">Actinophytocola xanthii</name>
    <dbReference type="NCBI Taxonomy" id="1912961"/>
    <lineage>
        <taxon>Bacteria</taxon>
        <taxon>Bacillati</taxon>
        <taxon>Actinomycetota</taxon>
        <taxon>Actinomycetes</taxon>
        <taxon>Pseudonocardiales</taxon>
        <taxon>Pseudonocardiaceae</taxon>
    </lineage>
</organism>
<evidence type="ECO:0000256" key="4">
    <source>
        <dbReference type="SAM" id="Phobius"/>
    </source>
</evidence>
<dbReference type="GO" id="GO:0016020">
    <property type="term" value="C:membrane"/>
    <property type="evidence" value="ECO:0007669"/>
    <property type="project" value="InterPro"/>
</dbReference>
<keyword evidence="1" id="KW-0808">Transferase</keyword>
<evidence type="ECO:0000256" key="3">
    <source>
        <dbReference type="ARBA" id="ARBA00023012"/>
    </source>
</evidence>
<dbReference type="Gene3D" id="1.20.5.1930">
    <property type="match status" value="1"/>
</dbReference>
<keyword evidence="3" id="KW-0902">Two-component regulatory system</keyword>
<feature type="transmembrane region" description="Helical" evidence="4">
    <location>
        <begin position="284"/>
        <end position="307"/>
    </location>
</feature>
<feature type="domain" description="Histidine kinase" evidence="5">
    <location>
        <begin position="585"/>
        <end position="669"/>
    </location>
</feature>
<dbReference type="InterPro" id="IPR011712">
    <property type="entry name" value="Sig_transdc_His_kin_sub3_dim/P"/>
</dbReference>
<dbReference type="PROSITE" id="PS50109">
    <property type="entry name" value="HIS_KIN"/>
    <property type="match status" value="1"/>
</dbReference>
<dbReference type="OrthoDB" id="227596at2"/>
<keyword evidence="4" id="KW-0812">Transmembrane</keyword>
<protein>
    <recommendedName>
        <fullName evidence="5">Histidine kinase domain-containing protein</fullName>
    </recommendedName>
</protein>
<feature type="transmembrane region" description="Helical" evidence="4">
    <location>
        <begin position="111"/>
        <end position="131"/>
    </location>
</feature>
<feature type="transmembrane region" description="Helical" evidence="4">
    <location>
        <begin position="313"/>
        <end position="330"/>
    </location>
</feature>
<dbReference type="Proteomes" id="UP000185596">
    <property type="component" value="Unassembled WGS sequence"/>
</dbReference>
<dbReference type="GO" id="GO:0000155">
    <property type="term" value="F:phosphorelay sensor kinase activity"/>
    <property type="evidence" value="ECO:0007669"/>
    <property type="project" value="InterPro"/>
</dbReference>
<dbReference type="EMBL" id="MSIE01000114">
    <property type="protein sequence ID" value="OLF06743.1"/>
    <property type="molecule type" value="Genomic_DNA"/>
</dbReference>
<sequence>MRTRRPGEGGSSHRLLGGVLAALGLLTGVAAAVTAQVADAWAYSGYDPVPLNIAVAVTFSAMGGLVTWHRPANALGWTMLVIAAWTGLGVLMTSLAGALGSADDPVVKVLVGIQVWFWAPPIWAITTVLPMIYPDGRLPNRRWWWAVALCGVGILVYEVGLALTEEVFPARYVVPNPLARPQWQELSRFCLVAGEYLLLAATVVAVGGLVARWLRATGVRRRRMSLLLLAFLFGAGQAVLRESLSGQLPQVVNRALEVVAFMLIPLAIAVAVTRERLFDLDLVVRRAVVGVAAAGVLLAVYLGGFALPPVAALPAWVAGALLFPVALLAIRQTRRFVWGARVDVVDVAVRLGNRVRNQLETAEVPSAVCEQLVRSLRLRMARLELDTDAGFRRLAEVGAPDDAEQAEQATFELWYRGVRVGRLLVLPPVGRSYVDDMRAQALVSLADQVAPVVAALRLDEELLRSREQLVTAREEERSRLSRELHDNVGPTLAGTRLQIESARSALPDEFARAALERAIQGIDEALLVVRRVVHGLRPPELDALGLSGALRELAIFLSGPSLKVETTLSPELTVLSKQVEVAAYRIVAEALTNVVRHARATRAEVTVDLDGTHLVVEVSDDGVGVSAEATRQGMGLRFMAQRAREISGQFSYRSDETGTAVRAVLPVVPAPAHEAR</sequence>
<dbReference type="Pfam" id="PF02518">
    <property type="entry name" value="HATPase_c"/>
    <property type="match status" value="1"/>
</dbReference>
<proteinExistence type="predicted"/>
<evidence type="ECO:0000256" key="1">
    <source>
        <dbReference type="ARBA" id="ARBA00022679"/>
    </source>
</evidence>
<keyword evidence="4" id="KW-1133">Transmembrane helix</keyword>
<keyword evidence="4" id="KW-0472">Membrane</keyword>
<dbReference type="InterPro" id="IPR005467">
    <property type="entry name" value="His_kinase_dom"/>
</dbReference>
<dbReference type="Pfam" id="PF07730">
    <property type="entry name" value="HisKA_3"/>
    <property type="match status" value="1"/>
</dbReference>
<dbReference type="InterPro" id="IPR003594">
    <property type="entry name" value="HATPase_dom"/>
</dbReference>
<accession>A0A1Q8BX98</accession>
<evidence type="ECO:0000256" key="2">
    <source>
        <dbReference type="ARBA" id="ARBA00022777"/>
    </source>
</evidence>
<dbReference type="SUPFAM" id="SSF55874">
    <property type="entry name" value="ATPase domain of HSP90 chaperone/DNA topoisomerase II/histidine kinase"/>
    <property type="match status" value="1"/>
</dbReference>
<evidence type="ECO:0000259" key="5">
    <source>
        <dbReference type="PROSITE" id="PS50109"/>
    </source>
</evidence>
<keyword evidence="7" id="KW-1185">Reference proteome</keyword>
<dbReference type="PANTHER" id="PTHR24421">
    <property type="entry name" value="NITRATE/NITRITE SENSOR PROTEIN NARX-RELATED"/>
    <property type="match status" value="1"/>
</dbReference>
<feature type="transmembrane region" description="Helical" evidence="4">
    <location>
        <begin position="143"/>
        <end position="163"/>
    </location>
</feature>
<dbReference type="Gene3D" id="3.30.565.10">
    <property type="entry name" value="Histidine kinase-like ATPase, C-terminal domain"/>
    <property type="match status" value="1"/>
</dbReference>
<dbReference type="AlphaFoldDB" id="A0A1Q8BX98"/>
<evidence type="ECO:0000313" key="6">
    <source>
        <dbReference type="EMBL" id="OLF06743.1"/>
    </source>
</evidence>
<feature type="transmembrane region" description="Helical" evidence="4">
    <location>
        <begin position="75"/>
        <end position="99"/>
    </location>
</feature>
<reference evidence="6 7" key="1">
    <citation type="submission" date="2016-12" db="EMBL/GenBank/DDBJ databases">
        <title>The draft genome sequence of Actinophytocola sp. 11-183.</title>
        <authorList>
            <person name="Wang W."/>
            <person name="Yuan L."/>
        </authorList>
    </citation>
    <scope>NUCLEOTIDE SEQUENCE [LARGE SCALE GENOMIC DNA]</scope>
    <source>
        <strain evidence="6 7">11-183</strain>
    </source>
</reference>
<name>A0A1Q8BX98_9PSEU</name>
<dbReference type="RefSeq" id="WP_075130313.1">
    <property type="nucleotide sequence ID" value="NZ_MSIE01000114.1"/>
</dbReference>
<gene>
    <name evidence="6" type="ORF">BU204_36195</name>
</gene>
<feature type="transmembrane region" description="Helical" evidence="4">
    <location>
        <begin position="51"/>
        <end position="68"/>
    </location>
</feature>
<dbReference type="CDD" id="cd16917">
    <property type="entry name" value="HATPase_UhpB-NarQ-NarX-like"/>
    <property type="match status" value="1"/>
</dbReference>
<feature type="transmembrane region" description="Helical" evidence="4">
    <location>
        <begin position="223"/>
        <end position="240"/>
    </location>
</feature>
<dbReference type="SMART" id="SM00387">
    <property type="entry name" value="HATPase_c"/>
    <property type="match status" value="1"/>
</dbReference>
<dbReference type="STRING" id="1912961.BU204_36195"/>
<dbReference type="InterPro" id="IPR050482">
    <property type="entry name" value="Sensor_HK_TwoCompSys"/>
</dbReference>